<feature type="compositionally biased region" description="Polar residues" evidence="1">
    <location>
        <begin position="24"/>
        <end position="33"/>
    </location>
</feature>
<gene>
    <name evidence="2" type="ORF">GCM10010492_07830</name>
</gene>
<sequence>MTAGTNRKRVSEVEGADLADESAVTLTAATTGTKPAGDKARDKAKAGKGKRKGGGSGAEGGPYATHSVPVTDPEQQTEPERTEEEPQPVGPEGGPYATH</sequence>
<dbReference type="EMBL" id="BAAABU010000002">
    <property type="protein sequence ID" value="GAA0212492.1"/>
    <property type="molecule type" value="Genomic_DNA"/>
</dbReference>
<keyword evidence="3" id="KW-1185">Reference proteome</keyword>
<dbReference type="RefSeq" id="WP_343932210.1">
    <property type="nucleotide sequence ID" value="NZ_BAAABU010000002.1"/>
</dbReference>
<dbReference type="Proteomes" id="UP001500416">
    <property type="component" value="Unassembled WGS sequence"/>
</dbReference>
<name>A0ABP3CPS5_9PSEU</name>
<proteinExistence type="predicted"/>
<evidence type="ECO:0000313" key="3">
    <source>
        <dbReference type="Proteomes" id="UP001500416"/>
    </source>
</evidence>
<comment type="caution">
    <text evidence="2">The sequence shown here is derived from an EMBL/GenBank/DDBJ whole genome shotgun (WGS) entry which is preliminary data.</text>
</comment>
<organism evidence="2 3">
    <name type="scientific">Saccharothrix mutabilis subsp. mutabilis</name>
    <dbReference type="NCBI Taxonomy" id="66855"/>
    <lineage>
        <taxon>Bacteria</taxon>
        <taxon>Bacillati</taxon>
        <taxon>Actinomycetota</taxon>
        <taxon>Actinomycetes</taxon>
        <taxon>Pseudonocardiales</taxon>
        <taxon>Pseudonocardiaceae</taxon>
        <taxon>Saccharothrix</taxon>
    </lineage>
</organism>
<protein>
    <submittedName>
        <fullName evidence="2">Uncharacterized protein</fullName>
    </submittedName>
</protein>
<reference evidence="3" key="1">
    <citation type="journal article" date="2019" name="Int. J. Syst. Evol. Microbiol.">
        <title>The Global Catalogue of Microorganisms (GCM) 10K type strain sequencing project: providing services to taxonomists for standard genome sequencing and annotation.</title>
        <authorList>
            <consortium name="The Broad Institute Genomics Platform"/>
            <consortium name="The Broad Institute Genome Sequencing Center for Infectious Disease"/>
            <person name="Wu L."/>
            <person name="Ma J."/>
        </authorList>
    </citation>
    <scope>NUCLEOTIDE SEQUENCE [LARGE SCALE GENOMIC DNA]</scope>
    <source>
        <strain evidence="3">JCM 3380</strain>
    </source>
</reference>
<evidence type="ECO:0000313" key="2">
    <source>
        <dbReference type="EMBL" id="GAA0212492.1"/>
    </source>
</evidence>
<evidence type="ECO:0000256" key="1">
    <source>
        <dbReference type="SAM" id="MobiDB-lite"/>
    </source>
</evidence>
<feature type="compositionally biased region" description="Acidic residues" evidence="1">
    <location>
        <begin position="75"/>
        <end position="86"/>
    </location>
</feature>
<accession>A0ABP3CPS5</accession>
<feature type="compositionally biased region" description="Basic and acidic residues" evidence="1">
    <location>
        <begin position="36"/>
        <end position="45"/>
    </location>
</feature>
<feature type="region of interest" description="Disordered" evidence="1">
    <location>
        <begin position="1"/>
        <end position="99"/>
    </location>
</feature>